<evidence type="ECO:0000256" key="2">
    <source>
        <dbReference type="ARBA" id="ARBA00004496"/>
    </source>
</evidence>
<dbReference type="FunFam" id="3.40.50.1820:FF:000275">
    <property type="entry name" value="Prolyl endopeptidase"/>
    <property type="match status" value="1"/>
</dbReference>
<dbReference type="InterPro" id="IPR002470">
    <property type="entry name" value="Peptidase_S9A"/>
</dbReference>
<feature type="domain" description="Peptidase S9A N-terminal" evidence="12">
    <location>
        <begin position="41"/>
        <end position="460"/>
    </location>
</feature>
<dbReference type="Gene3D" id="3.40.50.1820">
    <property type="entry name" value="alpha/beta hydrolase"/>
    <property type="match status" value="1"/>
</dbReference>
<dbReference type="Pfam" id="PF00326">
    <property type="entry name" value="Peptidase_S9"/>
    <property type="match status" value="1"/>
</dbReference>
<dbReference type="Gene3D" id="2.130.10.120">
    <property type="entry name" value="Prolyl oligopeptidase, N-terminal domain"/>
    <property type="match status" value="1"/>
</dbReference>
<dbReference type="Proteomes" id="UP000266861">
    <property type="component" value="Unassembled WGS sequence"/>
</dbReference>
<sequence>MILSSSSVYLNIIRRSSCSKFIKNFNKISKMTTSSNNLKYPSVRRDETIVENLHGTNVADPYRWLEDPDSEETKEFVEAQNALTFKYLDTYPYRENFREALTKIYDYEKYGIPFKEGNNYYYFYNTGLQAQSVLYQLKNSLDSPRVEFFNPNILEKDGTASLRSYSFSKKGNYFAYGISKSGSDWVTIYVKHTDLELGEKSQLNDVLEWNKYSDYTWTHDEAGFFYLKYPQPEKNDDKGTENDVNKNSMLYYHKIGIPQSEDILVYKDPNDPDIAFDLFITTDGRYIIMSLQKDSNAMNKLWICDLEKTNYQIVENFDFIKIVDEFKAEYEYITNEGTIFYFKTNSNAPRNKVVRYDLSHPEQGFIDFIKENSQDILSHTVVVAETNLILIYMHDVHEMICIYDLSTGKHKTNLSIPIGTVASIKGRKEDTEFFFKIVNFLNPGIIYKYDFIKESLTEYKRTIVEGLNSELFETKQIFIESKDKTRLPIFIIAPKNLKLDGNNPTLLYGYGGFNISMTPNFRPSWITFAQHYNAVIAVAIIRGGGEYGEEWHKAGMSSNRQNVYDDFQSIAKWLIDNKYTRPEKLAINGGSNGGTLVCTCINQAPELFGACVSDVGVLDMLRFHKFTIGYFWKSDYGDPDKKEDFEYIYKWSPLHNIQTKKPYPAVLLNTGDHDDRVSPLHSHKYIATLQHVVKNNPMPLLIRVDTKSGHGSGKPTQKIIDETTDKFSFIALTIDAKWVE</sequence>
<dbReference type="PRINTS" id="PR00862">
    <property type="entry name" value="PROLIGOPTASE"/>
</dbReference>
<comment type="catalytic activity">
    <reaction evidence="1">
        <text>Hydrolysis of Pro-|-Xaa &gt;&gt; Ala-|-Xaa in oligopeptides.</text>
        <dbReference type="EC" id="3.4.21.26"/>
    </reaction>
</comment>
<accession>A0A397HBE9</accession>
<keyword evidence="8 10" id="KW-0720">Serine protease</keyword>
<evidence type="ECO:0000256" key="10">
    <source>
        <dbReference type="RuleBase" id="RU368024"/>
    </source>
</evidence>
<dbReference type="SUPFAM" id="SSF50993">
    <property type="entry name" value="Peptidase/esterase 'gauge' domain"/>
    <property type="match status" value="1"/>
</dbReference>
<evidence type="ECO:0000259" key="11">
    <source>
        <dbReference type="Pfam" id="PF00326"/>
    </source>
</evidence>
<keyword evidence="5" id="KW-0963">Cytoplasm</keyword>
<keyword evidence="14" id="KW-1185">Reference proteome</keyword>
<dbReference type="InterPro" id="IPR001375">
    <property type="entry name" value="Peptidase_S9_cat"/>
</dbReference>
<keyword evidence="7 10" id="KW-0378">Hydrolase</keyword>
<comment type="caution">
    <text evidence="13">The sequence shown here is derived from an EMBL/GenBank/DDBJ whole genome shotgun (WGS) entry which is preliminary data.</text>
</comment>
<evidence type="ECO:0000313" key="14">
    <source>
        <dbReference type="Proteomes" id="UP000266861"/>
    </source>
</evidence>
<dbReference type="FunFam" id="3.40.50.1820:FF:000005">
    <property type="entry name" value="Prolyl endopeptidase"/>
    <property type="match status" value="1"/>
</dbReference>
<dbReference type="GO" id="GO:0005829">
    <property type="term" value="C:cytosol"/>
    <property type="evidence" value="ECO:0007669"/>
    <property type="project" value="TreeGrafter"/>
</dbReference>
<keyword evidence="9" id="KW-0007">Acetylation</keyword>
<evidence type="ECO:0000259" key="12">
    <source>
        <dbReference type="Pfam" id="PF02897"/>
    </source>
</evidence>
<evidence type="ECO:0000256" key="7">
    <source>
        <dbReference type="ARBA" id="ARBA00022801"/>
    </source>
</evidence>
<evidence type="ECO:0000256" key="8">
    <source>
        <dbReference type="ARBA" id="ARBA00022825"/>
    </source>
</evidence>
<dbReference type="PANTHER" id="PTHR42881">
    <property type="entry name" value="PROLYL ENDOPEPTIDASE"/>
    <property type="match status" value="1"/>
</dbReference>
<proteinExistence type="inferred from homology"/>
<dbReference type="SUPFAM" id="SSF53474">
    <property type="entry name" value="alpha/beta-Hydrolases"/>
    <property type="match status" value="1"/>
</dbReference>
<dbReference type="AlphaFoldDB" id="A0A397HBE9"/>
<keyword evidence="6 10" id="KW-0645">Protease</keyword>
<dbReference type="EMBL" id="PQFF01000326">
    <property type="protein sequence ID" value="RHZ60079.1"/>
    <property type="molecule type" value="Genomic_DNA"/>
</dbReference>
<dbReference type="GO" id="GO:0004252">
    <property type="term" value="F:serine-type endopeptidase activity"/>
    <property type="evidence" value="ECO:0007669"/>
    <property type="project" value="UniProtKB-UniRule"/>
</dbReference>
<evidence type="ECO:0000256" key="6">
    <source>
        <dbReference type="ARBA" id="ARBA00022670"/>
    </source>
</evidence>
<comment type="subcellular location">
    <subcellularLocation>
        <location evidence="2">Cytoplasm</location>
    </subcellularLocation>
</comment>
<dbReference type="InterPro" id="IPR029058">
    <property type="entry name" value="AB_hydrolase_fold"/>
</dbReference>
<evidence type="ECO:0000313" key="13">
    <source>
        <dbReference type="EMBL" id="RHZ60079.1"/>
    </source>
</evidence>
<evidence type="ECO:0000256" key="4">
    <source>
        <dbReference type="ARBA" id="ARBA00016310"/>
    </source>
</evidence>
<feature type="domain" description="Peptidase S9 prolyl oligopeptidase catalytic" evidence="11">
    <location>
        <begin position="527"/>
        <end position="731"/>
    </location>
</feature>
<dbReference type="PANTHER" id="PTHR42881:SF2">
    <property type="entry name" value="PROLYL ENDOPEPTIDASE"/>
    <property type="match status" value="1"/>
</dbReference>
<organism evidence="13 14">
    <name type="scientific">Diversispora epigaea</name>
    <dbReference type="NCBI Taxonomy" id="1348612"/>
    <lineage>
        <taxon>Eukaryota</taxon>
        <taxon>Fungi</taxon>
        <taxon>Fungi incertae sedis</taxon>
        <taxon>Mucoromycota</taxon>
        <taxon>Glomeromycotina</taxon>
        <taxon>Glomeromycetes</taxon>
        <taxon>Diversisporales</taxon>
        <taxon>Diversisporaceae</taxon>
        <taxon>Diversispora</taxon>
    </lineage>
</organism>
<dbReference type="Pfam" id="PF02897">
    <property type="entry name" value="Peptidase_S9_N"/>
    <property type="match status" value="1"/>
</dbReference>
<comment type="similarity">
    <text evidence="3 10">Belongs to the peptidase S9A family.</text>
</comment>
<dbReference type="OrthoDB" id="248387at2759"/>
<protein>
    <recommendedName>
        <fullName evidence="4 10">Prolyl endopeptidase</fullName>
        <ecNumber evidence="10">3.4.21.-</ecNumber>
    </recommendedName>
</protein>
<name>A0A397HBE9_9GLOM</name>
<evidence type="ECO:0000256" key="3">
    <source>
        <dbReference type="ARBA" id="ARBA00005228"/>
    </source>
</evidence>
<evidence type="ECO:0000256" key="1">
    <source>
        <dbReference type="ARBA" id="ARBA00001070"/>
    </source>
</evidence>
<evidence type="ECO:0000256" key="9">
    <source>
        <dbReference type="ARBA" id="ARBA00022990"/>
    </source>
</evidence>
<dbReference type="GO" id="GO:0006508">
    <property type="term" value="P:proteolysis"/>
    <property type="evidence" value="ECO:0007669"/>
    <property type="project" value="UniProtKB-KW"/>
</dbReference>
<evidence type="ECO:0000256" key="5">
    <source>
        <dbReference type="ARBA" id="ARBA00022490"/>
    </source>
</evidence>
<reference evidence="13 14" key="1">
    <citation type="submission" date="2018-08" db="EMBL/GenBank/DDBJ databases">
        <title>Genome and evolution of the arbuscular mycorrhizal fungus Diversispora epigaea (formerly Glomus versiforme) and its bacterial endosymbionts.</title>
        <authorList>
            <person name="Sun X."/>
            <person name="Fei Z."/>
            <person name="Harrison M."/>
        </authorList>
    </citation>
    <scope>NUCLEOTIDE SEQUENCE [LARGE SCALE GENOMIC DNA]</scope>
    <source>
        <strain evidence="13 14">IT104</strain>
    </source>
</reference>
<gene>
    <name evidence="13" type="ORF">Glove_359g21</name>
</gene>
<dbReference type="InterPro" id="IPR051167">
    <property type="entry name" value="Prolyl_oligopep/macrocyclase"/>
</dbReference>
<dbReference type="EC" id="3.4.21.-" evidence="10"/>
<dbReference type="InterPro" id="IPR023302">
    <property type="entry name" value="Pept_S9A_N"/>
</dbReference>
<dbReference type="GO" id="GO:0070012">
    <property type="term" value="F:oligopeptidase activity"/>
    <property type="evidence" value="ECO:0007669"/>
    <property type="project" value="TreeGrafter"/>
</dbReference>
<dbReference type="FunFam" id="2.130.10.120:FF:000001">
    <property type="entry name" value="Prolyl endopeptidase"/>
    <property type="match status" value="1"/>
</dbReference>